<evidence type="ECO:0000313" key="4">
    <source>
        <dbReference type="Proteomes" id="UP000198420"/>
    </source>
</evidence>
<sequence length="257" mass="27309">MRPDGGDPEPDDYGLPRVDVVVPDDARELERDVAAYHRERRRRRRRARVRRLYRPLTRFGVAIPIIAGALLVALLSGVLMTAFGPRPTPRPTSAQLAPRPTAGPGRVGGLLPDRRVDLVTAGRISKPLRDLRPGVIAVVPPGYRCEGLVAELAGRTQEYTLTFWLVADPRPAGGRRPMSLKDLKACAGTAHAGTPQILEDRAGVLAGAYSPAPGTPGPTGTGIAAVFVQPDGVVTEVVRAPRPGPELTGKIKSLGSG</sequence>
<dbReference type="EMBL" id="FZNP01000009">
    <property type="protein sequence ID" value="SNR96543.1"/>
    <property type="molecule type" value="Genomic_DNA"/>
</dbReference>
<dbReference type="Proteomes" id="UP000198420">
    <property type="component" value="Unassembled WGS sequence"/>
</dbReference>
<keyword evidence="2" id="KW-0812">Transmembrane</keyword>
<dbReference type="RefSeq" id="WP_089313920.1">
    <property type="nucleotide sequence ID" value="NZ_FZNP01000009.1"/>
</dbReference>
<keyword evidence="2" id="KW-0472">Membrane</keyword>
<feature type="region of interest" description="Disordered" evidence="1">
    <location>
        <begin position="86"/>
        <end position="109"/>
    </location>
</feature>
<evidence type="ECO:0000313" key="3">
    <source>
        <dbReference type="EMBL" id="SNR96543.1"/>
    </source>
</evidence>
<feature type="transmembrane region" description="Helical" evidence="2">
    <location>
        <begin position="56"/>
        <end position="83"/>
    </location>
</feature>
<protein>
    <submittedName>
        <fullName evidence="3">Uncharacterized protein</fullName>
    </submittedName>
</protein>
<dbReference type="AlphaFoldDB" id="A0A239ANJ2"/>
<accession>A0A239ANJ2</accession>
<dbReference type="OrthoDB" id="3474212at2"/>
<evidence type="ECO:0000256" key="1">
    <source>
        <dbReference type="SAM" id="MobiDB-lite"/>
    </source>
</evidence>
<evidence type="ECO:0000256" key="2">
    <source>
        <dbReference type="SAM" id="Phobius"/>
    </source>
</evidence>
<organism evidence="3 4">
    <name type="scientific">Actinomadura mexicana</name>
    <dbReference type="NCBI Taxonomy" id="134959"/>
    <lineage>
        <taxon>Bacteria</taxon>
        <taxon>Bacillati</taxon>
        <taxon>Actinomycetota</taxon>
        <taxon>Actinomycetes</taxon>
        <taxon>Streptosporangiales</taxon>
        <taxon>Thermomonosporaceae</taxon>
        <taxon>Actinomadura</taxon>
    </lineage>
</organism>
<reference evidence="4" key="1">
    <citation type="submission" date="2017-06" db="EMBL/GenBank/DDBJ databases">
        <authorList>
            <person name="Varghese N."/>
            <person name="Submissions S."/>
        </authorList>
    </citation>
    <scope>NUCLEOTIDE SEQUENCE [LARGE SCALE GENOMIC DNA]</scope>
    <source>
        <strain evidence="4">DSM 44485</strain>
    </source>
</reference>
<gene>
    <name evidence="3" type="ORF">SAMN06265355_10971</name>
</gene>
<keyword evidence="4" id="KW-1185">Reference proteome</keyword>
<name>A0A239ANJ2_9ACTN</name>
<keyword evidence="2" id="KW-1133">Transmembrane helix</keyword>
<proteinExistence type="predicted"/>